<dbReference type="Proteomes" id="UP001500571">
    <property type="component" value="Unassembled WGS sequence"/>
</dbReference>
<sequence>MPAHDHDNHRHRGLTQCRARQAVRREGDLHYADNALAGYQHAAADWLWLAGALPAAGHA</sequence>
<evidence type="ECO:0000313" key="2">
    <source>
        <dbReference type="Proteomes" id="UP001500571"/>
    </source>
</evidence>
<dbReference type="EMBL" id="BAAAPB010000004">
    <property type="protein sequence ID" value="GAA1970021.1"/>
    <property type="molecule type" value="Genomic_DNA"/>
</dbReference>
<comment type="caution">
    <text evidence="1">The sequence shown here is derived from an EMBL/GenBank/DDBJ whole genome shotgun (WGS) entry which is preliminary data.</text>
</comment>
<reference evidence="2" key="1">
    <citation type="journal article" date="2019" name="Int. J. Syst. Evol. Microbiol.">
        <title>The Global Catalogue of Microorganisms (GCM) 10K type strain sequencing project: providing services to taxonomists for standard genome sequencing and annotation.</title>
        <authorList>
            <consortium name="The Broad Institute Genomics Platform"/>
            <consortium name="The Broad Institute Genome Sequencing Center for Infectious Disease"/>
            <person name="Wu L."/>
            <person name="Ma J."/>
        </authorList>
    </citation>
    <scope>NUCLEOTIDE SEQUENCE [LARGE SCALE GENOMIC DNA]</scope>
    <source>
        <strain evidence="2">JCM 15309</strain>
    </source>
</reference>
<gene>
    <name evidence="1" type="ORF">GCM10009798_33410</name>
</gene>
<keyword evidence="2" id="KW-1185">Reference proteome</keyword>
<organism evidence="1 2">
    <name type="scientific">Nocardioides panacihumi</name>
    <dbReference type="NCBI Taxonomy" id="400774"/>
    <lineage>
        <taxon>Bacteria</taxon>
        <taxon>Bacillati</taxon>
        <taxon>Actinomycetota</taxon>
        <taxon>Actinomycetes</taxon>
        <taxon>Propionibacteriales</taxon>
        <taxon>Nocardioidaceae</taxon>
        <taxon>Nocardioides</taxon>
    </lineage>
</organism>
<evidence type="ECO:0000313" key="1">
    <source>
        <dbReference type="EMBL" id="GAA1970021.1"/>
    </source>
</evidence>
<name>A0ABP5CWC1_9ACTN</name>
<proteinExistence type="predicted"/>
<accession>A0ABP5CWC1</accession>
<protein>
    <submittedName>
        <fullName evidence="1">Uncharacterized protein</fullName>
    </submittedName>
</protein>